<dbReference type="AlphaFoldDB" id="A0AA85F2P4"/>
<keyword evidence="3" id="KW-0547">Nucleotide-binding</keyword>
<dbReference type="GO" id="GO:0005875">
    <property type="term" value="C:microtubule associated complex"/>
    <property type="evidence" value="ECO:0007669"/>
    <property type="project" value="TreeGrafter"/>
</dbReference>
<organism evidence="9 10">
    <name type="scientific">Schistosoma rodhaini</name>
    <dbReference type="NCBI Taxonomy" id="6188"/>
    <lineage>
        <taxon>Eukaryota</taxon>
        <taxon>Metazoa</taxon>
        <taxon>Spiralia</taxon>
        <taxon>Lophotrochozoa</taxon>
        <taxon>Platyhelminthes</taxon>
        <taxon>Trematoda</taxon>
        <taxon>Digenea</taxon>
        <taxon>Strigeidida</taxon>
        <taxon>Schistosomatoidea</taxon>
        <taxon>Schistosomatidae</taxon>
        <taxon>Schistosoma</taxon>
    </lineage>
</organism>
<dbReference type="GO" id="GO:0051231">
    <property type="term" value="P:spindle elongation"/>
    <property type="evidence" value="ECO:0007669"/>
    <property type="project" value="TreeGrafter"/>
</dbReference>
<evidence type="ECO:0000256" key="3">
    <source>
        <dbReference type="ARBA" id="ARBA00022741"/>
    </source>
</evidence>
<dbReference type="InterPro" id="IPR036961">
    <property type="entry name" value="Kinesin_motor_dom_sf"/>
</dbReference>
<keyword evidence="9" id="KW-1185">Reference proteome</keyword>
<accession>A0AA85F2P4</accession>
<evidence type="ECO:0000313" key="9">
    <source>
        <dbReference type="Proteomes" id="UP000050792"/>
    </source>
</evidence>
<dbReference type="GO" id="GO:0003777">
    <property type="term" value="F:microtubule motor activity"/>
    <property type="evidence" value="ECO:0007669"/>
    <property type="project" value="InterPro"/>
</dbReference>
<dbReference type="GO" id="GO:0008017">
    <property type="term" value="F:microtubule binding"/>
    <property type="evidence" value="ECO:0007669"/>
    <property type="project" value="InterPro"/>
</dbReference>
<dbReference type="WBParaSite" id="SRDH1_3210.2">
    <property type="protein sequence ID" value="SRDH1_3210.2"/>
    <property type="gene ID" value="SRDH1_3210"/>
</dbReference>
<keyword evidence="5 7" id="KW-0175">Coiled coil</keyword>
<evidence type="ECO:0000256" key="7">
    <source>
        <dbReference type="SAM" id="Coils"/>
    </source>
</evidence>
<keyword evidence="2" id="KW-0963">Cytoplasm</keyword>
<dbReference type="Gene3D" id="3.40.850.10">
    <property type="entry name" value="Kinesin motor domain"/>
    <property type="match status" value="1"/>
</dbReference>
<dbReference type="GO" id="GO:0007018">
    <property type="term" value="P:microtubule-based movement"/>
    <property type="evidence" value="ECO:0007669"/>
    <property type="project" value="InterPro"/>
</dbReference>
<evidence type="ECO:0000256" key="2">
    <source>
        <dbReference type="ARBA" id="ARBA00022490"/>
    </source>
</evidence>
<keyword evidence="6" id="KW-0206">Cytoskeleton</keyword>
<feature type="domain" description="Kinesin motor" evidence="8">
    <location>
        <begin position="3"/>
        <end position="329"/>
    </location>
</feature>
<evidence type="ECO:0000256" key="6">
    <source>
        <dbReference type="ARBA" id="ARBA00023212"/>
    </source>
</evidence>
<evidence type="ECO:0000259" key="8">
    <source>
        <dbReference type="SMART" id="SM00129"/>
    </source>
</evidence>
<dbReference type="PANTHER" id="PTHR47969:SF15">
    <property type="entry name" value="CHROMOSOME-ASSOCIATED KINESIN KIF4A-RELATED"/>
    <property type="match status" value="1"/>
</dbReference>
<dbReference type="PRINTS" id="PR00380">
    <property type="entry name" value="KINESINHEAVY"/>
</dbReference>
<dbReference type="Proteomes" id="UP000050792">
    <property type="component" value="Unassembled WGS sequence"/>
</dbReference>
<protein>
    <recommendedName>
        <fullName evidence="8">Kinesin motor domain-containing protein</fullName>
    </recommendedName>
</protein>
<dbReference type="GO" id="GO:0007052">
    <property type="term" value="P:mitotic spindle organization"/>
    <property type="evidence" value="ECO:0007669"/>
    <property type="project" value="TreeGrafter"/>
</dbReference>
<dbReference type="Pfam" id="PF00225">
    <property type="entry name" value="Kinesin"/>
    <property type="match status" value="1"/>
</dbReference>
<feature type="coiled-coil region" evidence="7">
    <location>
        <begin position="587"/>
        <end position="614"/>
    </location>
</feature>
<evidence type="ECO:0000256" key="5">
    <source>
        <dbReference type="ARBA" id="ARBA00023054"/>
    </source>
</evidence>
<dbReference type="InterPro" id="IPR001752">
    <property type="entry name" value="Kinesin_motor_dom"/>
</dbReference>
<evidence type="ECO:0000256" key="1">
    <source>
        <dbReference type="ARBA" id="ARBA00004245"/>
    </source>
</evidence>
<name>A0AA85F2P4_9TREM</name>
<dbReference type="InterPro" id="IPR027640">
    <property type="entry name" value="Kinesin-like_fam"/>
</dbReference>
<dbReference type="InterPro" id="IPR027417">
    <property type="entry name" value="P-loop_NTPase"/>
</dbReference>
<keyword evidence="4" id="KW-0067">ATP-binding</keyword>
<evidence type="ECO:0000313" key="10">
    <source>
        <dbReference type="WBParaSite" id="SRDH1_3210.2"/>
    </source>
</evidence>
<dbReference type="SUPFAM" id="SSF52540">
    <property type="entry name" value="P-loop containing nucleoside triphosphate hydrolases"/>
    <property type="match status" value="1"/>
</dbReference>
<reference evidence="10" key="2">
    <citation type="submission" date="2023-11" db="UniProtKB">
        <authorList>
            <consortium name="WormBaseParasite"/>
        </authorList>
    </citation>
    <scope>IDENTIFICATION</scope>
</reference>
<dbReference type="SMART" id="SM00129">
    <property type="entry name" value="KISc"/>
    <property type="match status" value="1"/>
</dbReference>
<proteinExistence type="predicted"/>
<comment type="subcellular location">
    <subcellularLocation>
        <location evidence="1">Cytoplasm</location>
        <location evidence="1">Cytoskeleton</location>
    </subcellularLocation>
</comment>
<reference evidence="9" key="1">
    <citation type="submission" date="2022-06" db="EMBL/GenBank/DDBJ databases">
        <authorList>
            <person name="Berger JAMES D."/>
            <person name="Berger JAMES D."/>
        </authorList>
    </citation>
    <scope>NUCLEOTIDE SEQUENCE [LARGE SCALE GENOMIC DNA]</scope>
</reference>
<evidence type="ECO:0000256" key="4">
    <source>
        <dbReference type="ARBA" id="ARBA00022840"/>
    </source>
</evidence>
<sequence length="703" mass="80274">MNIDALCKFHSTEYDSSIRFSNNQVLYSNTDGTSCRFIEILDAETTNVQLFEKHLRPLVKAFLAGYNACIMCYGEIKSEIHKLLNGSRADKSGILNLTITEILRSISYGDISFDSLKDALSFHSFVLQDDGFSDLLKELGSKSDGLRVVFTINEGYRLEPIKETRVDSLSAAMNLCEQASRNYFGGVQKINQESNNEPGVFIFRVKLNGASLNERRTFRSKLTIVCCTGFEKIYPSMKNEVEFGNHTSLNLLSLYNLSYQLASGRPGIRKLPNYSVSNLTKLLYDEIGGNCYTRIILCLSDNPEPEIYSLLLRFTAQLTNITNSPVMNDECALLLAERARETQSILEQIINEQKTGTTLNNGTNLLNTDSSLLKLKEHIQELSQNLGKTHEELSHATDERVKLSKAWLLSEEDRIDANEKLAKTELELQEVTLKNKQLQLICEKATEAAKHSIELQRSNDMLNNYCTELKKKLGDLHEELNRMSIRNEELSRELLHQTAEQKSVLTFLANKNTDMKTKELPRFEKELDRVEVMLGTTAHHKKNAKINSIPETFGCKSNTFNTNNESKNQRLSENKWADLNNQKTLQYAEKQVKLDLIMKERDQLQIELTNTNRKLTRFLDHFKARLICHINGIARLVDATKSSDQLIVREGLYGLEKYIKHLIADMNATYKIRENQLVNICRSLNGQLHATREAMRKVMICYT</sequence>
<dbReference type="GO" id="GO:0005524">
    <property type="term" value="F:ATP binding"/>
    <property type="evidence" value="ECO:0007669"/>
    <property type="project" value="UniProtKB-KW"/>
</dbReference>
<feature type="coiled-coil region" evidence="7">
    <location>
        <begin position="372"/>
        <end position="500"/>
    </location>
</feature>
<dbReference type="PANTHER" id="PTHR47969">
    <property type="entry name" value="CHROMOSOME-ASSOCIATED KINESIN KIF4A-RELATED"/>
    <property type="match status" value="1"/>
</dbReference>